<organism evidence="1 2">
    <name type="scientific">Paraburkholderia caribensis MBA4</name>
    <dbReference type="NCBI Taxonomy" id="1323664"/>
    <lineage>
        <taxon>Bacteria</taxon>
        <taxon>Pseudomonadati</taxon>
        <taxon>Pseudomonadota</taxon>
        <taxon>Betaproteobacteria</taxon>
        <taxon>Burkholderiales</taxon>
        <taxon>Burkholderiaceae</taxon>
        <taxon>Paraburkholderia</taxon>
    </lineage>
</organism>
<name>A0A0P0R5Y4_9BURK</name>
<sequence>MLDDAGVLLQSDVRASMKRYRDLSGHSGVVAYEVSDDAVTVKFRDGDVYRYDYATTGRREVEEMKRLAVAGQGLSTYISRVVKDRYARKWS</sequence>
<protein>
    <recommendedName>
        <fullName evidence="3">KTSC domain-containing protein</fullName>
    </recommendedName>
</protein>
<dbReference type="EMBL" id="CP012746">
    <property type="protein sequence ID" value="ALL63486.1"/>
    <property type="molecule type" value="Genomic_DNA"/>
</dbReference>
<dbReference type="KEGG" id="bcai:K788_0003538"/>
<reference evidence="1 2" key="1">
    <citation type="journal article" date="2014" name="Genome Announc.">
        <title>Draft Genome Sequence of the Haloacid-Degrading Burkholderia caribensis Strain MBA4.</title>
        <authorList>
            <person name="Pan Y."/>
            <person name="Kong K.F."/>
            <person name="Tsang J.S."/>
        </authorList>
    </citation>
    <scope>NUCLEOTIDE SEQUENCE [LARGE SCALE GENOMIC DNA]</scope>
    <source>
        <strain evidence="1 2">MBA4</strain>
    </source>
</reference>
<evidence type="ECO:0000313" key="1">
    <source>
        <dbReference type="EMBL" id="ALL63486.1"/>
    </source>
</evidence>
<evidence type="ECO:0008006" key="3">
    <source>
        <dbReference type="Google" id="ProtNLM"/>
    </source>
</evidence>
<proteinExistence type="predicted"/>
<evidence type="ECO:0000313" key="2">
    <source>
        <dbReference type="Proteomes" id="UP000019146"/>
    </source>
</evidence>
<dbReference type="Proteomes" id="UP000019146">
    <property type="component" value="Chromosome 1"/>
</dbReference>
<gene>
    <name evidence="1" type="ORF">K788_0003538</name>
</gene>
<accession>A0A0P0R5Y4</accession>
<dbReference type="AlphaFoldDB" id="A0A0P0R5Y4"/>